<dbReference type="Proteomes" id="UP001484535">
    <property type="component" value="Unassembled WGS sequence"/>
</dbReference>
<name>A0ABV0CSK4_9SPHN</name>
<feature type="region of interest" description="Disordered" evidence="7">
    <location>
        <begin position="245"/>
        <end position="270"/>
    </location>
</feature>
<protein>
    <recommendedName>
        <fullName evidence="1">uroporphyrinogen-III C-methyltransferase</fullName>
        <ecNumber evidence="1">2.1.1.107</ecNumber>
    </recommendedName>
</protein>
<organism evidence="9 10">
    <name type="scientific">Aurantiacibacter flavus</name>
    <dbReference type="NCBI Taxonomy" id="3145232"/>
    <lineage>
        <taxon>Bacteria</taxon>
        <taxon>Pseudomonadati</taxon>
        <taxon>Pseudomonadota</taxon>
        <taxon>Alphaproteobacteria</taxon>
        <taxon>Sphingomonadales</taxon>
        <taxon>Erythrobacteraceae</taxon>
        <taxon>Aurantiacibacter</taxon>
    </lineage>
</organism>
<evidence type="ECO:0000313" key="9">
    <source>
        <dbReference type="EMBL" id="MEN7535854.1"/>
    </source>
</evidence>
<evidence type="ECO:0000259" key="8">
    <source>
        <dbReference type="Pfam" id="PF00590"/>
    </source>
</evidence>
<dbReference type="InterPro" id="IPR006366">
    <property type="entry name" value="CobA/CysG_C"/>
</dbReference>
<dbReference type="InterPro" id="IPR014777">
    <property type="entry name" value="4pyrrole_Mease_sub1"/>
</dbReference>
<dbReference type="SUPFAM" id="SSF53790">
    <property type="entry name" value="Tetrapyrrole methylase"/>
    <property type="match status" value="1"/>
</dbReference>
<evidence type="ECO:0000256" key="7">
    <source>
        <dbReference type="SAM" id="MobiDB-lite"/>
    </source>
</evidence>
<comment type="pathway">
    <text evidence="6">Porphyrin-containing compound metabolism; siroheme biosynthesis; precorrin-2 from uroporphyrinogen III: step 1/1.</text>
</comment>
<gene>
    <name evidence="9" type="primary">cobA</name>
    <name evidence="9" type="ORF">ABDJ38_01525</name>
</gene>
<evidence type="ECO:0000313" key="10">
    <source>
        <dbReference type="Proteomes" id="UP001484535"/>
    </source>
</evidence>
<dbReference type="PANTHER" id="PTHR45790:SF3">
    <property type="entry name" value="S-ADENOSYL-L-METHIONINE-DEPENDENT UROPORPHYRINOGEN III METHYLTRANSFERASE, CHLOROPLASTIC"/>
    <property type="match status" value="1"/>
</dbReference>
<dbReference type="InterPro" id="IPR050161">
    <property type="entry name" value="Siro_Cobalamin_biosynth"/>
</dbReference>
<accession>A0ABV0CSK4</accession>
<sequence>MIAQGEVWLVGAGPGDPDLLTRKAEKLICSASVVFYDALVGPGVLDLVPPGTRLVSVGKRAGRHSKDQRTIDALLVEAALAGERVVRLKGGDPSIFGRSQEELVACRAAGVPVHICPGVTAASAAVASLGTSLTLRGLARRVTFVTAHLRKGASPDLDWKALADPQASIAVYMGKQAAAAVSSGLMAAGLAGDTPVAMVENASLPTERLFRTRLDLLTIAARTALGDGPALLLIGEAVGAGPLPSTAQSSATVTQGETNRSVAIESRVKP</sequence>
<feature type="domain" description="Tetrapyrrole methylase" evidence="8">
    <location>
        <begin position="7"/>
        <end position="215"/>
    </location>
</feature>
<dbReference type="Pfam" id="PF00590">
    <property type="entry name" value="TP_methylase"/>
    <property type="match status" value="1"/>
</dbReference>
<evidence type="ECO:0000256" key="1">
    <source>
        <dbReference type="ARBA" id="ARBA00012162"/>
    </source>
</evidence>
<dbReference type="Gene3D" id="3.40.1010.10">
    <property type="entry name" value="Cobalt-precorrin-4 Transmethylase, Domain 1"/>
    <property type="match status" value="1"/>
</dbReference>
<dbReference type="NCBIfam" id="NF004790">
    <property type="entry name" value="PRK06136.1"/>
    <property type="match status" value="1"/>
</dbReference>
<dbReference type="NCBIfam" id="TIGR01469">
    <property type="entry name" value="cobA_cysG_Cterm"/>
    <property type="match status" value="1"/>
</dbReference>
<dbReference type="RefSeq" id="WP_346783312.1">
    <property type="nucleotide sequence ID" value="NZ_JBDLBR010000001.1"/>
</dbReference>
<dbReference type="Gene3D" id="3.30.950.10">
    <property type="entry name" value="Methyltransferase, Cobalt-precorrin-4 Transmethylase, Domain 2"/>
    <property type="match status" value="1"/>
</dbReference>
<keyword evidence="10" id="KW-1185">Reference proteome</keyword>
<dbReference type="GO" id="GO:0004851">
    <property type="term" value="F:uroporphyrin-III C-methyltransferase activity"/>
    <property type="evidence" value="ECO:0007669"/>
    <property type="project" value="UniProtKB-EC"/>
</dbReference>
<dbReference type="PANTHER" id="PTHR45790">
    <property type="entry name" value="SIROHEME SYNTHASE-RELATED"/>
    <property type="match status" value="1"/>
</dbReference>
<evidence type="ECO:0000256" key="5">
    <source>
        <dbReference type="ARBA" id="ARBA00023244"/>
    </source>
</evidence>
<keyword evidence="3 9" id="KW-0808">Transferase</keyword>
<evidence type="ECO:0000256" key="3">
    <source>
        <dbReference type="ARBA" id="ARBA00022679"/>
    </source>
</evidence>
<dbReference type="InterPro" id="IPR035996">
    <property type="entry name" value="4pyrrol_Methylase_sf"/>
</dbReference>
<evidence type="ECO:0000256" key="2">
    <source>
        <dbReference type="ARBA" id="ARBA00022603"/>
    </source>
</evidence>
<keyword evidence="2 9" id="KW-0489">Methyltransferase</keyword>
<evidence type="ECO:0000256" key="4">
    <source>
        <dbReference type="ARBA" id="ARBA00022691"/>
    </source>
</evidence>
<keyword evidence="5" id="KW-0627">Porphyrin biosynthesis</keyword>
<dbReference type="InterPro" id="IPR014776">
    <property type="entry name" value="4pyrrole_Mease_sub2"/>
</dbReference>
<dbReference type="EC" id="2.1.1.107" evidence="1"/>
<proteinExistence type="predicted"/>
<dbReference type="EMBL" id="JBDLBR010000001">
    <property type="protein sequence ID" value="MEN7535854.1"/>
    <property type="molecule type" value="Genomic_DNA"/>
</dbReference>
<dbReference type="GO" id="GO:0032259">
    <property type="term" value="P:methylation"/>
    <property type="evidence" value="ECO:0007669"/>
    <property type="project" value="UniProtKB-KW"/>
</dbReference>
<dbReference type="InterPro" id="IPR000878">
    <property type="entry name" value="4pyrrol_Mease"/>
</dbReference>
<dbReference type="CDD" id="cd11642">
    <property type="entry name" value="SUMT"/>
    <property type="match status" value="1"/>
</dbReference>
<keyword evidence="4" id="KW-0949">S-adenosyl-L-methionine</keyword>
<evidence type="ECO:0000256" key="6">
    <source>
        <dbReference type="ARBA" id="ARBA00025705"/>
    </source>
</evidence>
<feature type="compositionally biased region" description="Polar residues" evidence="7">
    <location>
        <begin position="245"/>
        <end position="261"/>
    </location>
</feature>
<comment type="caution">
    <text evidence="9">The sequence shown here is derived from an EMBL/GenBank/DDBJ whole genome shotgun (WGS) entry which is preliminary data.</text>
</comment>
<reference evidence="9 10" key="1">
    <citation type="submission" date="2024-05" db="EMBL/GenBank/DDBJ databases">
        <authorList>
            <person name="Park S."/>
        </authorList>
    </citation>
    <scope>NUCLEOTIDE SEQUENCE [LARGE SCALE GENOMIC DNA]</scope>
    <source>
        <strain evidence="9 10">DGU5</strain>
    </source>
</reference>